<evidence type="ECO:0000256" key="1">
    <source>
        <dbReference type="SAM" id="MobiDB-lite"/>
    </source>
</evidence>
<organism evidence="3 4">
    <name type="scientific">Bacteroides cellulosilyticus DSM 14838</name>
    <dbReference type="NCBI Taxonomy" id="537012"/>
    <lineage>
        <taxon>Bacteria</taxon>
        <taxon>Pseudomonadati</taxon>
        <taxon>Bacteroidota</taxon>
        <taxon>Bacteroidia</taxon>
        <taxon>Bacteroidales</taxon>
        <taxon>Bacteroidaceae</taxon>
        <taxon>Bacteroides</taxon>
    </lineage>
</organism>
<accession>E2N7L9</accession>
<feature type="region of interest" description="Disordered" evidence="1">
    <location>
        <begin position="46"/>
        <end position="65"/>
    </location>
</feature>
<reference evidence="3 4" key="1">
    <citation type="submission" date="2008-12" db="EMBL/GenBank/DDBJ databases">
        <authorList>
            <person name="Fulton L."/>
            <person name="Clifton S."/>
            <person name="Fulton B."/>
            <person name="Xu J."/>
            <person name="Minx P."/>
            <person name="Pepin K.H."/>
            <person name="Johnson M."/>
            <person name="Bhonagiri V."/>
            <person name="Nash W.E."/>
            <person name="Mardis E.R."/>
            <person name="Wilson R.K."/>
        </authorList>
    </citation>
    <scope>NUCLEOTIDE SEQUENCE [LARGE SCALE GENOMIC DNA]</scope>
    <source>
        <strain evidence="3 4">DSM 14838</strain>
    </source>
</reference>
<dbReference type="InterPro" id="IPR053842">
    <property type="entry name" value="NikA-like"/>
</dbReference>
<gene>
    <name evidence="3" type="ORF">BACCELL_00262</name>
</gene>
<dbReference type="EMBL" id="ACCH01000020">
    <property type="protein sequence ID" value="EEF92090.1"/>
    <property type="molecule type" value="Genomic_DNA"/>
</dbReference>
<comment type="caution">
    <text evidence="3">The sequence shown here is derived from an EMBL/GenBank/DDBJ whole genome shotgun (WGS) entry which is preliminary data.</text>
</comment>
<dbReference type="AlphaFoldDB" id="E2N7L9"/>
<protein>
    <submittedName>
        <fullName evidence="3">Relaxase/mobilization nuclease domain protein</fullName>
    </submittedName>
</protein>
<feature type="domain" description="MobA/VirD2-like nuclease" evidence="2">
    <location>
        <begin position="125"/>
        <end position="252"/>
    </location>
</feature>
<dbReference type="InterPro" id="IPR005094">
    <property type="entry name" value="Endonuclease_MobA/VirD2"/>
</dbReference>
<proteinExistence type="predicted"/>
<reference evidence="3 4" key="2">
    <citation type="submission" date="2009-01" db="EMBL/GenBank/DDBJ databases">
        <title>Draft genome sequence of Bacteroides cellulosilyticus (DSM 14838).</title>
        <authorList>
            <person name="Sudarsanam P."/>
            <person name="Ley R."/>
            <person name="Guruge J."/>
            <person name="Turnbaugh P.J."/>
            <person name="Mahowald M."/>
            <person name="Liep D."/>
            <person name="Gordon J."/>
        </authorList>
    </citation>
    <scope>NUCLEOTIDE SEQUENCE [LARGE SCALE GENOMIC DNA]</scope>
    <source>
        <strain evidence="3 4">DSM 14838</strain>
    </source>
</reference>
<name>E2N7L9_9BACE</name>
<dbReference type="HOGENOM" id="CLU_067771_0_0_10"/>
<evidence type="ECO:0000259" key="2">
    <source>
        <dbReference type="Pfam" id="PF03432"/>
    </source>
</evidence>
<dbReference type="NCBIfam" id="NF041420">
    <property type="entry name" value="MbpB"/>
    <property type="match status" value="1"/>
</dbReference>
<dbReference type="Pfam" id="PF21983">
    <property type="entry name" value="NikA-like"/>
    <property type="match status" value="1"/>
</dbReference>
<dbReference type="Proteomes" id="UP000003711">
    <property type="component" value="Unassembled WGS sequence"/>
</dbReference>
<evidence type="ECO:0000313" key="4">
    <source>
        <dbReference type="Proteomes" id="UP000003711"/>
    </source>
</evidence>
<evidence type="ECO:0000313" key="3">
    <source>
        <dbReference type="EMBL" id="EEF92090.1"/>
    </source>
</evidence>
<dbReference type="Pfam" id="PF03432">
    <property type="entry name" value="Relaxase"/>
    <property type="match status" value="1"/>
</dbReference>
<sequence>MELRRNEKITFRCTELEKDALAEQAARCSLSVSEYCRSLSLGGAPKGEVHRGGTAASPGHSPVERNAPTAEQLLRWSPVPGSVRGEPGTNYRAQKNTLTMIGKGKSISHGVAALEYDLAKEINGQAVATEIARHELYGCTGAEMVQEMKPYHIDFPNVKNNCLRFEVSPSIEESATFTDADWAELGNDFMQRMGLANHQYIIIRHSGTESKKEQAHLHILANRVSLSGELYRDNWIGKKATEAANAIAKERNFVQSQDIGKVNKAEIKEAMDGVLKKMQGFDFTKFKEELGKRGFKVREARASTGKLNGYYVTARSGTEYKASEIGKGYTLAHIERTQSKLKCNSMNISHGNKLTPGSGSFQR</sequence>